<dbReference type="Pfam" id="PF00227">
    <property type="entry name" value="Proteasome"/>
    <property type="match status" value="1"/>
</dbReference>
<dbReference type="SUPFAM" id="SSF56235">
    <property type="entry name" value="N-terminal nucleophile aminohydrolases (Ntn hydrolases)"/>
    <property type="match status" value="1"/>
</dbReference>
<evidence type="ECO:0000313" key="3">
    <source>
        <dbReference type="RefSeq" id="XP_051858965.1"/>
    </source>
</evidence>
<evidence type="ECO:0000313" key="2">
    <source>
        <dbReference type="Proteomes" id="UP000515160"/>
    </source>
</evidence>
<keyword evidence="1" id="KW-0647">Proteasome</keyword>
<dbReference type="RefSeq" id="XP_051858965.1">
    <property type="nucleotide sequence ID" value="XM_052003005.1"/>
</dbReference>
<dbReference type="PANTHER" id="PTHR11599">
    <property type="entry name" value="PROTEASOME SUBUNIT ALPHA/BETA"/>
    <property type="match status" value="1"/>
</dbReference>
<evidence type="ECO:0000256" key="1">
    <source>
        <dbReference type="ARBA" id="ARBA00022942"/>
    </source>
</evidence>
<dbReference type="GeneID" id="127565263"/>
<protein>
    <submittedName>
        <fullName evidence="3">Proteasome subunit alpha type-2-like isoform X1</fullName>
    </submittedName>
</protein>
<accession>A0A9C6SN04</accession>
<dbReference type="InterPro" id="IPR050115">
    <property type="entry name" value="Proteasome_alpha"/>
</dbReference>
<organism evidence="2 3">
    <name type="scientific">Drosophila albomicans</name>
    <name type="common">Fruit fly</name>
    <dbReference type="NCBI Taxonomy" id="7291"/>
    <lineage>
        <taxon>Eukaryota</taxon>
        <taxon>Metazoa</taxon>
        <taxon>Ecdysozoa</taxon>
        <taxon>Arthropoda</taxon>
        <taxon>Hexapoda</taxon>
        <taxon>Insecta</taxon>
        <taxon>Pterygota</taxon>
        <taxon>Neoptera</taxon>
        <taxon>Endopterygota</taxon>
        <taxon>Diptera</taxon>
        <taxon>Brachycera</taxon>
        <taxon>Muscomorpha</taxon>
        <taxon>Ephydroidea</taxon>
        <taxon>Drosophilidae</taxon>
        <taxon>Drosophila</taxon>
    </lineage>
</organism>
<dbReference type="OrthoDB" id="7871752at2759"/>
<dbReference type="AlphaFoldDB" id="A0A9C6SN04"/>
<proteinExistence type="predicted"/>
<gene>
    <name evidence="3" type="primary">LOC127565263</name>
</gene>
<sequence>MNSDDSDMENMNEVDVAELLEAFGTIGSEQIVESDEEAASTDEPDTLQTEILKAQIQQLQFADQVINNDLPTIAIATQSSVVIVAAKMQANCLVVSDSIMRMENISKYIAIAYAGLAGDFRELTKSAVKLYYDNIMKHNAEMRGKQVANDLRKTILKNAQLPKLRPFAIQLLIGNWSNDHGHLYQLDSYGTLKSPNFACIGRNAKEANGYLKKMNLSETNTVESTILFGIHALKLALETEVICPFELDVGIIDCNGFRYLSQEVISENLYTLFTLKYPEVVK</sequence>
<dbReference type="InterPro" id="IPR001353">
    <property type="entry name" value="Proteasome_sua/b"/>
</dbReference>
<reference evidence="3" key="1">
    <citation type="submission" date="2025-08" db="UniProtKB">
        <authorList>
            <consortium name="RefSeq"/>
        </authorList>
    </citation>
    <scope>IDENTIFICATION</scope>
    <source>
        <strain evidence="3">15112-1751.03</strain>
        <tissue evidence="3">Whole Adult</tissue>
    </source>
</reference>
<keyword evidence="2" id="KW-1185">Reference proteome</keyword>
<dbReference type="Proteomes" id="UP000515160">
    <property type="component" value="Chromosome 2L"/>
</dbReference>
<dbReference type="InterPro" id="IPR029055">
    <property type="entry name" value="Ntn_hydrolases_N"/>
</dbReference>
<dbReference type="GO" id="GO:0005839">
    <property type="term" value="C:proteasome core complex"/>
    <property type="evidence" value="ECO:0007669"/>
    <property type="project" value="InterPro"/>
</dbReference>
<dbReference type="CDD" id="cd01906">
    <property type="entry name" value="proteasome_protease_HslV"/>
    <property type="match status" value="1"/>
</dbReference>
<dbReference type="GO" id="GO:0051603">
    <property type="term" value="P:proteolysis involved in protein catabolic process"/>
    <property type="evidence" value="ECO:0007669"/>
    <property type="project" value="InterPro"/>
</dbReference>
<name>A0A9C6SN04_DROAB</name>
<dbReference type="Gene3D" id="3.60.20.10">
    <property type="entry name" value="Glutamine Phosphoribosylpyrophosphate, subunit 1, domain 1"/>
    <property type="match status" value="1"/>
</dbReference>